<name>A0ABS5E133_9BURK</name>
<evidence type="ECO:0000259" key="7">
    <source>
        <dbReference type="PROSITE" id="PS50109"/>
    </source>
</evidence>
<dbReference type="EC" id="2.7.13.3" evidence="2"/>
<dbReference type="InterPro" id="IPR050736">
    <property type="entry name" value="Sensor_HK_Regulatory"/>
</dbReference>
<dbReference type="InterPro" id="IPR036097">
    <property type="entry name" value="HisK_dim/P_sf"/>
</dbReference>
<dbReference type="InterPro" id="IPR003594">
    <property type="entry name" value="HATPase_dom"/>
</dbReference>
<keyword evidence="5 10" id="KW-0418">Kinase</keyword>
<dbReference type="RefSeq" id="WP_210810562.1">
    <property type="nucleotide sequence ID" value="NZ_JAGQDG010000007.1"/>
</dbReference>
<evidence type="ECO:0000256" key="4">
    <source>
        <dbReference type="ARBA" id="ARBA00022679"/>
    </source>
</evidence>
<feature type="domain" description="PAC" evidence="9">
    <location>
        <begin position="152"/>
        <end position="206"/>
    </location>
</feature>
<dbReference type="NCBIfam" id="TIGR00229">
    <property type="entry name" value="sensory_box"/>
    <property type="match status" value="1"/>
</dbReference>
<dbReference type="CDD" id="cd00082">
    <property type="entry name" value="HisKA"/>
    <property type="match status" value="1"/>
</dbReference>
<dbReference type="Pfam" id="PF00512">
    <property type="entry name" value="HisKA"/>
    <property type="match status" value="1"/>
</dbReference>
<dbReference type="InterPro" id="IPR000700">
    <property type="entry name" value="PAS-assoc_C"/>
</dbReference>
<protein>
    <recommendedName>
        <fullName evidence="2">histidine kinase</fullName>
        <ecNumber evidence="2">2.7.13.3</ecNumber>
    </recommendedName>
</protein>
<dbReference type="PROSITE" id="PS50112">
    <property type="entry name" value="PAS"/>
    <property type="match status" value="1"/>
</dbReference>
<dbReference type="PROSITE" id="PS50113">
    <property type="entry name" value="PAC"/>
    <property type="match status" value="1"/>
</dbReference>
<dbReference type="SMART" id="SM00388">
    <property type="entry name" value="HisKA"/>
    <property type="match status" value="1"/>
</dbReference>
<evidence type="ECO:0000313" key="11">
    <source>
        <dbReference type="Proteomes" id="UP000672097"/>
    </source>
</evidence>
<dbReference type="InterPro" id="IPR003661">
    <property type="entry name" value="HisK_dim/P_dom"/>
</dbReference>
<evidence type="ECO:0000256" key="6">
    <source>
        <dbReference type="ARBA" id="ARBA00023012"/>
    </source>
</evidence>
<dbReference type="InterPro" id="IPR013767">
    <property type="entry name" value="PAS_fold"/>
</dbReference>
<dbReference type="PRINTS" id="PR00344">
    <property type="entry name" value="BCTRLSENSOR"/>
</dbReference>
<evidence type="ECO:0000256" key="1">
    <source>
        <dbReference type="ARBA" id="ARBA00000085"/>
    </source>
</evidence>
<gene>
    <name evidence="10" type="ORF">KAK11_17475</name>
</gene>
<dbReference type="SUPFAM" id="SSF47384">
    <property type="entry name" value="Homodimeric domain of signal transducing histidine kinase"/>
    <property type="match status" value="1"/>
</dbReference>
<evidence type="ECO:0000256" key="5">
    <source>
        <dbReference type="ARBA" id="ARBA00022777"/>
    </source>
</evidence>
<evidence type="ECO:0000259" key="8">
    <source>
        <dbReference type="PROSITE" id="PS50112"/>
    </source>
</evidence>
<sequence>MRPEPSAQDLRDHADAGVMSLALDALSEHAPERARALLKQGHSEPAKAMDDVWRLHTQGVEEQMLQTQDMLHQVEQFCAWQSQLLHGLPVPVLLLNRHGAIIEANDEALRLIGHAGEETAPLLLLSRLFPQGDAGSRLRLALTAAVSQGSAKLEESALMCLDGRQVWAELRMTRVRPRQEGARAIELACVIVDLTDRRIAREAEERARDAEQERSLAEQAAQTKTQLLSRVSHELRTPLNAVQGFCQLLQMNLQSTPDKRNEYLQHISTASKQLLELVEEMLDLNRAESGHLNLCMGPTSVAVLVPTVLAQHEPMAAPLNLSLSADLPEDAPDLRADARRVRHILTNLVSNAVKYNRQGGQVLVRLGHNGKEGWVEVEDSGIGLSEAQLAHLFEPFNRLGAEQSGSRGFGLGLSICKAYADAMGGRLEAWSNVGVGSRFRLTLPRWMAESS</sequence>
<feature type="domain" description="PAS" evidence="8">
    <location>
        <begin position="83"/>
        <end position="118"/>
    </location>
</feature>
<dbReference type="Gene3D" id="1.10.287.130">
    <property type="match status" value="1"/>
</dbReference>
<dbReference type="SUPFAM" id="SSF55874">
    <property type="entry name" value="ATPase domain of HSP90 chaperone/DNA topoisomerase II/histidine kinase"/>
    <property type="match status" value="1"/>
</dbReference>
<dbReference type="PROSITE" id="PS50109">
    <property type="entry name" value="HIS_KIN"/>
    <property type="match status" value="1"/>
</dbReference>
<dbReference type="PANTHER" id="PTHR43711">
    <property type="entry name" value="TWO-COMPONENT HISTIDINE KINASE"/>
    <property type="match status" value="1"/>
</dbReference>
<dbReference type="Gene3D" id="3.30.565.10">
    <property type="entry name" value="Histidine kinase-like ATPase, C-terminal domain"/>
    <property type="match status" value="1"/>
</dbReference>
<dbReference type="CDD" id="cd00130">
    <property type="entry name" value="PAS"/>
    <property type="match status" value="1"/>
</dbReference>
<dbReference type="Pfam" id="PF02518">
    <property type="entry name" value="HATPase_c"/>
    <property type="match status" value="1"/>
</dbReference>
<dbReference type="Gene3D" id="3.30.450.20">
    <property type="entry name" value="PAS domain"/>
    <property type="match status" value="1"/>
</dbReference>
<organism evidence="10 11">
    <name type="scientific">Ideonella paludis</name>
    <dbReference type="NCBI Taxonomy" id="1233411"/>
    <lineage>
        <taxon>Bacteria</taxon>
        <taxon>Pseudomonadati</taxon>
        <taxon>Pseudomonadota</taxon>
        <taxon>Betaproteobacteria</taxon>
        <taxon>Burkholderiales</taxon>
        <taxon>Sphaerotilaceae</taxon>
        <taxon>Ideonella</taxon>
    </lineage>
</organism>
<dbReference type="InterPro" id="IPR005467">
    <property type="entry name" value="His_kinase_dom"/>
</dbReference>
<keyword evidence="6" id="KW-0902">Two-component regulatory system</keyword>
<keyword evidence="3" id="KW-0597">Phosphoprotein</keyword>
<comment type="caution">
    <text evidence="10">The sequence shown here is derived from an EMBL/GenBank/DDBJ whole genome shotgun (WGS) entry which is preliminary data.</text>
</comment>
<feature type="domain" description="Histidine kinase" evidence="7">
    <location>
        <begin position="230"/>
        <end position="447"/>
    </location>
</feature>
<dbReference type="SMART" id="SM00387">
    <property type="entry name" value="HATPase_c"/>
    <property type="match status" value="1"/>
</dbReference>
<keyword evidence="11" id="KW-1185">Reference proteome</keyword>
<dbReference type="Proteomes" id="UP000672097">
    <property type="component" value="Unassembled WGS sequence"/>
</dbReference>
<accession>A0ABS5E133</accession>
<dbReference type="InterPro" id="IPR000014">
    <property type="entry name" value="PAS"/>
</dbReference>
<evidence type="ECO:0000256" key="2">
    <source>
        <dbReference type="ARBA" id="ARBA00012438"/>
    </source>
</evidence>
<comment type="catalytic activity">
    <reaction evidence="1">
        <text>ATP + protein L-histidine = ADP + protein N-phospho-L-histidine.</text>
        <dbReference type="EC" id="2.7.13.3"/>
    </reaction>
</comment>
<dbReference type="GO" id="GO:0016301">
    <property type="term" value="F:kinase activity"/>
    <property type="evidence" value="ECO:0007669"/>
    <property type="project" value="UniProtKB-KW"/>
</dbReference>
<evidence type="ECO:0000313" key="10">
    <source>
        <dbReference type="EMBL" id="MBQ0937120.1"/>
    </source>
</evidence>
<dbReference type="InterPro" id="IPR036890">
    <property type="entry name" value="HATPase_C_sf"/>
</dbReference>
<keyword evidence="4" id="KW-0808">Transferase</keyword>
<reference evidence="10 11" key="1">
    <citation type="submission" date="2021-04" db="EMBL/GenBank/DDBJ databases">
        <title>The genome sequence of type strain Ideonella paludis KCTC 32238.</title>
        <authorList>
            <person name="Liu Y."/>
        </authorList>
    </citation>
    <scope>NUCLEOTIDE SEQUENCE [LARGE SCALE GENOMIC DNA]</scope>
    <source>
        <strain evidence="10 11">KCTC 32238</strain>
    </source>
</reference>
<dbReference type="SUPFAM" id="SSF55785">
    <property type="entry name" value="PYP-like sensor domain (PAS domain)"/>
    <property type="match status" value="1"/>
</dbReference>
<dbReference type="PANTHER" id="PTHR43711:SF26">
    <property type="entry name" value="SENSOR HISTIDINE KINASE RCSC"/>
    <property type="match status" value="1"/>
</dbReference>
<dbReference type="InterPro" id="IPR035965">
    <property type="entry name" value="PAS-like_dom_sf"/>
</dbReference>
<dbReference type="Pfam" id="PF00989">
    <property type="entry name" value="PAS"/>
    <property type="match status" value="1"/>
</dbReference>
<proteinExistence type="predicted"/>
<evidence type="ECO:0000256" key="3">
    <source>
        <dbReference type="ARBA" id="ARBA00022553"/>
    </source>
</evidence>
<dbReference type="EMBL" id="JAGQDG010000007">
    <property type="protein sequence ID" value="MBQ0937120.1"/>
    <property type="molecule type" value="Genomic_DNA"/>
</dbReference>
<dbReference type="InterPro" id="IPR004358">
    <property type="entry name" value="Sig_transdc_His_kin-like_C"/>
</dbReference>
<evidence type="ECO:0000259" key="9">
    <source>
        <dbReference type="PROSITE" id="PS50113"/>
    </source>
</evidence>